<dbReference type="EMBL" id="JALLBG020000062">
    <property type="protein sequence ID" value="KAL3768841.1"/>
    <property type="molecule type" value="Genomic_DNA"/>
</dbReference>
<evidence type="ECO:0000256" key="1">
    <source>
        <dbReference type="SAM" id="Phobius"/>
    </source>
</evidence>
<keyword evidence="1" id="KW-0472">Membrane</keyword>
<name>A0ABD3MY56_9STRA</name>
<keyword evidence="1" id="KW-1133">Transmembrane helix</keyword>
<comment type="caution">
    <text evidence="2">The sequence shown here is derived from an EMBL/GenBank/DDBJ whole genome shotgun (WGS) entry which is preliminary data.</text>
</comment>
<feature type="transmembrane region" description="Helical" evidence="1">
    <location>
        <begin position="151"/>
        <end position="170"/>
    </location>
</feature>
<dbReference type="Proteomes" id="UP001530293">
    <property type="component" value="Unassembled WGS sequence"/>
</dbReference>
<feature type="transmembrane region" description="Helical" evidence="1">
    <location>
        <begin position="191"/>
        <end position="211"/>
    </location>
</feature>
<organism evidence="2 3">
    <name type="scientific">Discostella pseudostelligera</name>
    <dbReference type="NCBI Taxonomy" id="259834"/>
    <lineage>
        <taxon>Eukaryota</taxon>
        <taxon>Sar</taxon>
        <taxon>Stramenopiles</taxon>
        <taxon>Ochrophyta</taxon>
        <taxon>Bacillariophyta</taxon>
        <taxon>Coscinodiscophyceae</taxon>
        <taxon>Thalassiosirophycidae</taxon>
        <taxon>Stephanodiscales</taxon>
        <taxon>Stephanodiscaceae</taxon>
        <taxon>Discostella</taxon>
    </lineage>
</organism>
<dbReference type="AlphaFoldDB" id="A0ABD3MY56"/>
<proteinExistence type="predicted"/>
<evidence type="ECO:0000313" key="3">
    <source>
        <dbReference type="Proteomes" id="UP001530293"/>
    </source>
</evidence>
<protein>
    <submittedName>
        <fullName evidence="2">Uncharacterized protein</fullName>
    </submittedName>
</protein>
<evidence type="ECO:0000313" key="2">
    <source>
        <dbReference type="EMBL" id="KAL3768841.1"/>
    </source>
</evidence>
<keyword evidence="3" id="KW-1185">Reference proteome</keyword>
<feature type="transmembrane region" description="Helical" evidence="1">
    <location>
        <begin position="112"/>
        <end position="131"/>
    </location>
</feature>
<feature type="transmembrane region" description="Helical" evidence="1">
    <location>
        <begin position="42"/>
        <end position="62"/>
    </location>
</feature>
<sequence length="253" mass="29711">MSPRDHGVPSIWQFFDPNSPWVLVHEGSIMGHFDYVPRHLRVGPWASLATIYIVIIVAKVIYWMPQKSSFHLDDEILSTHPIAYTSFWVYNLVVFFWMKFVLVSSMRNRGPWILFTYTIQSWTMLTIRHGLSTLAPFLPRKHLLLWINELLRFPALATASITFFFWNFAIAPAIYYNFDPKRRRQFLQFNLSFRLVQVHIFNIIFAIMNTIVVSAREFQFVDLWYGLAGAVGYAMLYLLVLDRVGVHLVRGMI</sequence>
<accession>A0ABD3MY56</accession>
<gene>
    <name evidence="2" type="ORF">ACHAWU_006942</name>
</gene>
<keyword evidence="1" id="KW-0812">Transmembrane</keyword>
<reference evidence="2 3" key="1">
    <citation type="submission" date="2024-10" db="EMBL/GenBank/DDBJ databases">
        <title>Updated reference genomes for cyclostephanoid diatoms.</title>
        <authorList>
            <person name="Roberts W.R."/>
            <person name="Alverson A.J."/>
        </authorList>
    </citation>
    <scope>NUCLEOTIDE SEQUENCE [LARGE SCALE GENOMIC DNA]</scope>
    <source>
        <strain evidence="2 3">AJA232-27</strain>
    </source>
</reference>
<feature type="transmembrane region" description="Helical" evidence="1">
    <location>
        <begin position="82"/>
        <end position="100"/>
    </location>
</feature>
<feature type="transmembrane region" description="Helical" evidence="1">
    <location>
        <begin position="223"/>
        <end position="241"/>
    </location>
</feature>